<evidence type="ECO:0000313" key="2">
    <source>
        <dbReference type="EMBL" id="VDO72348.1"/>
    </source>
</evidence>
<evidence type="ECO:0000313" key="3">
    <source>
        <dbReference type="Proteomes" id="UP000050761"/>
    </source>
</evidence>
<evidence type="ECO:0000313" key="4">
    <source>
        <dbReference type="WBParaSite" id="HPBE_0000745401-mRNA-1"/>
    </source>
</evidence>
<keyword evidence="3" id="KW-1185">Reference proteome</keyword>
<proteinExistence type="predicted"/>
<name>A0A3P8B776_HELPZ</name>
<reference evidence="2 3" key="1">
    <citation type="submission" date="2018-11" db="EMBL/GenBank/DDBJ databases">
        <authorList>
            <consortium name="Pathogen Informatics"/>
        </authorList>
    </citation>
    <scope>NUCLEOTIDE SEQUENCE [LARGE SCALE GENOMIC DNA]</scope>
</reference>
<reference evidence="4" key="2">
    <citation type="submission" date="2019-09" db="UniProtKB">
        <authorList>
            <consortium name="WormBaseParasite"/>
        </authorList>
    </citation>
    <scope>IDENTIFICATION</scope>
</reference>
<organism evidence="2">
    <name type="scientific">Heligmosomoides polygyrus</name>
    <name type="common">Parasitic roundworm</name>
    <dbReference type="NCBI Taxonomy" id="6339"/>
    <lineage>
        <taxon>Eukaryota</taxon>
        <taxon>Metazoa</taxon>
        <taxon>Ecdysozoa</taxon>
        <taxon>Nematoda</taxon>
        <taxon>Chromadorea</taxon>
        <taxon>Rhabditida</taxon>
        <taxon>Rhabditina</taxon>
        <taxon>Rhabditomorpha</taxon>
        <taxon>Strongyloidea</taxon>
        <taxon>Heligmosomidae</taxon>
        <taxon>Heligmosomoides</taxon>
    </lineage>
</organism>
<feature type="region of interest" description="Disordered" evidence="1">
    <location>
        <begin position="27"/>
        <end position="48"/>
    </location>
</feature>
<feature type="compositionally biased region" description="Basic and acidic residues" evidence="1">
    <location>
        <begin position="245"/>
        <end position="254"/>
    </location>
</feature>
<dbReference type="WBParaSite" id="HPBE_0000745401-mRNA-1">
    <property type="protein sequence ID" value="HPBE_0000745401-mRNA-1"/>
    <property type="gene ID" value="HPBE_0000745401"/>
</dbReference>
<evidence type="ECO:0000256" key="1">
    <source>
        <dbReference type="SAM" id="MobiDB-lite"/>
    </source>
</evidence>
<feature type="region of interest" description="Disordered" evidence="1">
    <location>
        <begin position="243"/>
        <end position="267"/>
    </location>
</feature>
<gene>
    <name evidence="2" type="ORF">HPBE_LOCUS7455</name>
</gene>
<dbReference type="Proteomes" id="UP000050761">
    <property type="component" value="Unassembled WGS sequence"/>
</dbReference>
<protein>
    <submittedName>
        <fullName evidence="4">Integrase catalytic domain-containing protein</fullName>
    </submittedName>
</protein>
<sequence length="310" mass="35504">MDTAHSGPWIANYEEVRAATVEGRRSYEAMNGREEEGGRVRAALGEGDQETQYYDQRNGRDPGTVKAYALKRDPGQVTQYHETWSEEVEGGWMALLQRERMQKTQIYEPWNGREAEGGRANTLQRDRRQDTQCYEPRIGREAEGGRANTIQGDPRQGTQIYEPWITKEAEGGQLQINETQGRKHNCMRLGMEEKRREGGRTHCIENATIPFSTRETEAILDGYINNYGVYHHAMLGGSRNGITETEQKQPERPRRTPPKSPTTLPEMSRVSSAALMKGEMENTALRREALKRKIILLDFQIEYWAKKAKL</sequence>
<feature type="compositionally biased region" description="Basic and acidic residues" evidence="1">
    <location>
        <begin position="27"/>
        <end position="39"/>
    </location>
</feature>
<dbReference type="AlphaFoldDB" id="A0A3P8B776"/>
<dbReference type="EMBL" id="UZAH01025894">
    <property type="protein sequence ID" value="VDO72348.1"/>
    <property type="molecule type" value="Genomic_DNA"/>
</dbReference>
<accession>A0A3P8B776</accession>